<dbReference type="OrthoDB" id="241525at2759"/>
<accession>A0A1X0P5W9</accession>
<dbReference type="AlphaFoldDB" id="A0A1X0P5W9"/>
<evidence type="ECO:0000313" key="3">
    <source>
        <dbReference type="EMBL" id="ORC92248.1"/>
    </source>
</evidence>
<feature type="compositionally biased region" description="Basic and acidic residues" evidence="1">
    <location>
        <begin position="479"/>
        <end position="491"/>
    </location>
</feature>
<gene>
    <name evidence="3" type="ORF">TM35_000044620</name>
</gene>
<feature type="region of interest" description="Disordered" evidence="1">
    <location>
        <begin position="28"/>
        <end position="48"/>
    </location>
</feature>
<feature type="signal peptide" evidence="2">
    <location>
        <begin position="1"/>
        <end position="22"/>
    </location>
</feature>
<feature type="chain" id="PRO_5013162731" evidence="2">
    <location>
        <begin position="23"/>
        <end position="830"/>
    </location>
</feature>
<keyword evidence="2" id="KW-0732">Signal</keyword>
<organism evidence="3 4">
    <name type="scientific">Trypanosoma theileri</name>
    <dbReference type="NCBI Taxonomy" id="67003"/>
    <lineage>
        <taxon>Eukaryota</taxon>
        <taxon>Discoba</taxon>
        <taxon>Euglenozoa</taxon>
        <taxon>Kinetoplastea</taxon>
        <taxon>Metakinetoplastina</taxon>
        <taxon>Trypanosomatida</taxon>
        <taxon>Trypanosomatidae</taxon>
        <taxon>Trypanosoma</taxon>
    </lineage>
</organism>
<evidence type="ECO:0000256" key="1">
    <source>
        <dbReference type="SAM" id="MobiDB-lite"/>
    </source>
</evidence>
<dbReference type="Proteomes" id="UP000192257">
    <property type="component" value="Unassembled WGS sequence"/>
</dbReference>
<keyword evidence="4" id="KW-1185">Reference proteome</keyword>
<proteinExistence type="predicted"/>
<dbReference type="EMBL" id="NBCO01000004">
    <property type="protein sequence ID" value="ORC92248.1"/>
    <property type="molecule type" value="Genomic_DNA"/>
</dbReference>
<evidence type="ECO:0000313" key="4">
    <source>
        <dbReference type="Proteomes" id="UP000192257"/>
    </source>
</evidence>
<dbReference type="GeneID" id="39982436"/>
<dbReference type="RefSeq" id="XP_028886314.1">
    <property type="nucleotide sequence ID" value="XM_029022656.1"/>
</dbReference>
<name>A0A1X0P5W9_9TRYP</name>
<dbReference type="VEuPathDB" id="TriTrypDB:TM35_000044620"/>
<comment type="caution">
    <text evidence="3">The sequence shown here is derived from an EMBL/GenBank/DDBJ whole genome shotgun (WGS) entry which is preliminary data.</text>
</comment>
<protein>
    <submittedName>
        <fullName evidence="3">Uncharacterized protein</fullName>
    </submittedName>
</protein>
<reference evidence="3 4" key="1">
    <citation type="submission" date="2017-03" db="EMBL/GenBank/DDBJ databases">
        <title>An alternative strategy for trypanosome survival in the mammalian bloodstream revealed through genome and transcriptome analysis of the ubiquitous bovine parasite Trypanosoma (Megatrypanum) theileri.</title>
        <authorList>
            <person name="Kelly S."/>
            <person name="Ivens A."/>
            <person name="Mott A."/>
            <person name="O'Neill E."/>
            <person name="Emms D."/>
            <person name="Macleod O."/>
            <person name="Voorheis P."/>
            <person name="Matthews J."/>
            <person name="Matthews K."/>
            <person name="Carrington M."/>
        </authorList>
    </citation>
    <scope>NUCLEOTIDE SEQUENCE [LARGE SCALE GENOMIC DNA]</scope>
    <source>
        <strain evidence="3">Edinburgh</strain>
    </source>
</reference>
<sequence>MLSTVPSLRGMVLFTTAAAVESLTSNSCTEKSTRDAKQGETTQSGQETSEEILFKAFKQELNTSPCTQHTLLSSIPVGKGRSKGQLNKYRCISLQRPANGSYSYSLYLINLDHLYDESVDLLNEAHQWWLTALKDIQRNNTHHHHHHHHHKFENSNNDGGVEMEKPEIILIVISPTEAQMRKRRRPGSMLPSLVRITSENVMENVEEMHVRLCGFPHHIHFKISREQLQCLSSFSTKDNTSTSMSEWDWLILQPKELVVSHTWCSLTFISSDFITHSIFFLEWCIPSDFVWSSPQSSADGWECDILGRLLRDITKHQHTMDSPTHVNNYNDYSYYHQQEQEQEQQYHPISKRHRLEDTEAFVDMVSHVSPETVNTTEALEYAKKVVDMRFVEMMCTRRALTPDREATVRSLLGQLRMMEETHTLHDITINNNEKTNYSFSAIMPTKQTERVKKEWEKLQQSHHYHYHHKEKQQQVPLSHLEEEEKKEKEERRIHPFLEKLQERLLHSNKRNTVCPLQFTGDAEKLLEAPRIAEEILHAPQQDAIELADVAQLRMLIKSDVNSSSYSYSSYLPCGDLRSILEASMDAYITSAADGEDEKMMKPTRFTPYKEEEKEEKEEKEVVVEEEAARENGVRLLEVMGDAILNAVNAFAGNRDNTHKESCSSVDDVIQHVWNVITEYLESDRNNDTEPFRSAEIHSKTDWIRSRLQEAISACVTIDDDNDDNNNNNNVGNTKERRNLLWLSHAAFLISHTAIPNTAIDPPPPPICRRGEVITSEEHTRRVVRAMEAHVFFLDAALCAFDSAILNRWKEAREALQQREKEKGKKKTRCV</sequence>
<evidence type="ECO:0000256" key="2">
    <source>
        <dbReference type="SAM" id="SignalP"/>
    </source>
</evidence>
<feature type="region of interest" description="Disordered" evidence="1">
    <location>
        <begin position="466"/>
        <end position="491"/>
    </location>
</feature>